<evidence type="ECO:0000313" key="11">
    <source>
        <dbReference type="EMBL" id="QPO14350.1"/>
    </source>
</evidence>
<dbReference type="GO" id="GO:0042025">
    <property type="term" value="C:host cell nucleus"/>
    <property type="evidence" value="ECO:0007669"/>
    <property type="project" value="UniProtKB-SubCell"/>
</dbReference>
<evidence type="ECO:0000256" key="6">
    <source>
        <dbReference type="ARBA" id="ARBA00023159"/>
    </source>
</evidence>
<evidence type="ECO:0000256" key="8">
    <source>
        <dbReference type="ARBA" id="ARBA00045895"/>
    </source>
</evidence>
<feature type="region of interest" description="Disordered" evidence="9">
    <location>
        <begin position="1"/>
        <end position="80"/>
    </location>
</feature>
<comment type="similarity">
    <text evidence="2">Belongs to the Bocaparvovirus Non-structural protein NP-1 family.</text>
</comment>
<keyword evidence="6" id="KW-0010">Activator</keyword>
<keyword evidence="4" id="KW-1048">Host nucleus</keyword>
<comment type="subcellular location">
    <subcellularLocation>
        <location evidence="1">Host nucleus</location>
    </subcellularLocation>
</comment>
<dbReference type="Pfam" id="PF11733">
    <property type="entry name" value="NP1-WLL"/>
    <property type="match status" value="1"/>
</dbReference>
<accession>A0A7T1NVB8</accession>
<sequence length="213" mass="24906">MERSRSPRETGSTSSRDKNDADWSERRREERTRTWKSRSPIRARGERSWGSWRSREKNQSSSTASKPYQKATRKETATKKTKHTPFNVFSAHRALSKTDLQFCGFYWHSTRLASKGTNEIFNELKQSFQSKAIDGKLNWEGVRELLFEQKKCLDTWYRNMMYHFALGGDCEKCDYWDDVYKKHLANVDTYSVAEEITDSEMLEAAEAVDAANQ</sequence>
<dbReference type="EMBL" id="MW032437">
    <property type="protein sequence ID" value="QPO14350.1"/>
    <property type="molecule type" value="Genomic_DNA"/>
</dbReference>
<reference evidence="11" key="1">
    <citation type="submission" date="2020-09" db="EMBL/GenBank/DDBJ databases">
        <authorList>
            <person name="Shao G."/>
        </authorList>
    </citation>
    <scope>NUCLEOTIDE SEQUENCE</scope>
    <source>
        <strain evidence="10">Yak/HY-HC11/2020/CH</strain>
        <strain evidence="11">Yak/HY-HC12/2020/CH</strain>
    </source>
</reference>
<keyword evidence="5" id="KW-0805">Transcription regulation</keyword>
<feature type="compositionally biased region" description="Basic and acidic residues" evidence="9">
    <location>
        <begin position="43"/>
        <end position="58"/>
    </location>
</feature>
<comment type="function">
    <text evidence="8">Required for the expression of the capsid proteins. Performs the splicing and internal polyadenylation of the viral capsid-encoding mRNA precursor, which allows its maturation and expression. Transactivates the viral promoter.</text>
</comment>
<proteinExistence type="inferred from homology"/>
<evidence type="ECO:0000256" key="5">
    <source>
        <dbReference type="ARBA" id="ARBA00023015"/>
    </source>
</evidence>
<feature type="compositionally biased region" description="Basic and acidic residues" evidence="9">
    <location>
        <begin position="15"/>
        <end position="33"/>
    </location>
</feature>
<evidence type="ECO:0000256" key="9">
    <source>
        <dbReference type="SAM" id="MobiDB-lite"/>
    </source>
</evidence>
<dbReference type="InterPro" id="IPR021075">
    <property type="entry name" value="Bocavirus_NP1"/>
</dbReference>
<evidence type="ECO:0000256" key="3">
    <source>
        <dbReference type="ARBA" id="ARBA00020315"/>
    </source>
</evidence>
<organism evidence="11">
    <name type="scientific">Bovine parvovirus 1</name>
    <name type="common">BPV-1</name>
    <dbReference type="NCBI Taxonomy" id="2839036"/>
    <lineage>
        <taxon>Viruses</taxon>
        <taxon>Monodnaviria</taxon>
        <taxon>Shotokuvirae</taxon>
        <taxon>Cossaviricota</taxon>
        <taxon>Quintoviricetes</taxon>
        <taxon>Piccovirales</taxon>
        <taxon>Parvoviridae</taxon>
        <taxon>Parvovirinae</taxon>
        <taxon>Bocaparvovirus</taxon>
        <taxon>Bocaparvovirus ungulate1</taxon>
    </lineage>
</organism>
<evidence type="ECO:0000256" key="4">
    <source>
        <dbReference type="ARBA" id="ARBA00022562"/>
    </source>
</evidence>
<evidence type="ECO:0000256" key="1">
    <source>
        <dbReference type="ARBA" id="ARBA00004147"/>
    </source>
</evidence>
<protein>
    <recommendedName>
        <fullName evidence="3">Non-structural protein NP-1</fullName>
    </recommendedName>
</protein>
<evidence type="ECO:0000313" key="10">
    <source>
        <dbReference type="EMBL" id="QPO14346.1"/>
    </source>
</evidence>
<organismHost>
    <name type="scientific">Bos taurus</name>
    <name type="common">Bovine</name>
    <dbReference type="NCBI Taxonomy" id="9913"/>
</organismHost>
<keyword evidence="7" id="KW-0804">Transcription</keyword>
<evidence type="ECO:0000256" key="7">
    <source>
        <dbReference type="ARBA" id="ARBA00023163"/>
    </source>
</evidence>
<dbReference type="EMBL" id="MW032436">
    <property type="protein sequence ID" value="QPO14346.1"/>
    <property type="molecule type" value="Genomic_DNA"/>
</dbReference>
<name>A0A7T1NVB8_PAVBP</name>
<evidence type="ECO:0000256" key="2">
    <source>
        <dbReference type="ARBA" id="ARBA00007126"/>
    </source>
</evidence>